<organism evidence="1 2">
    <name type="scientific">Pseudo-nitzschia multistriata</name>
    <dbReference type="NCBI Taxonomy" id="183589"/>
    <lineage>
        <taxon>Eukaryota</taxon>
        <taxon>Sar</taxon>
        <taxon>Stramenopiles</taxon>
        <taxon>Ochrophyta</taxon>
        <taxon>Bacillariophyta</taxon>
        <taxon>Bacillariophyceae</taxon>
        <taxon>Bacillariophycidae</taxon>
        <taxon>Bacillariales</taxon>
        <taxon>Bacillariaceae</taxon>
        <taxon>Pseudo-nitzschia</taxon>
    </lineage>
</organism>
<dbReference type="AlphaFoldDB" id="A0A448ZE93"/>
<evidence type="ECO:0000313" key="1">
    <source>
        <dbReference type="EMBL" id="VEU40336.1"/>
    </source>
</evidence>
<proteinExistence type="predicted"/>
<name>A0A448ZE93_9STRA</name>
<accession>A0A448ZE93</accession>
<dbReference type="EMBL" id="CAACVS010000273">
    <property type="protein sequence ID" value="VEU40336.1"/>
    <property type="molecule type" value="Genomic_DNA"/>
</dbReference>
<reference evidence="1 2" key="1">
    <citation type="submission" date="2019-01" db="EMBL/GenBank/DDBJ databases">
        <authorList>
            <person name="Ferrante I. M."/>
        </authorList>
    </citation>
    <scope>NUCLEOTIDE SEQUENCE [LARGE SCALE GENOMIC DNA]</scope>
    <source>
        <strain evidence="1 2">B856</strain>
    </source>
</reference>
<protein>
    <submittedName>
        <fullName evidence="1">Uncharacterized protein</fullName>
    </submittedName>
</protein>
<sequence>MIPEYKKQKSVRDGNRGVHLETEEEVQKLLAVISGRCSNNQSLGLDETTESLLAILKNHEKTDPNTMALVAGAIQTSIVRTSLSAFPHHGRIRNRFLKAFSLGAIVDVLRFLENSNHLLNFDSRSDQSSMDRLLAVDACWSVVDVIVCEDYLFGNSLSESESDSDNKNTTTALQKNQKISIIDVCLLSLSRSFSFSSMSSSCNPGEENHEMTTANNPYAAAAINKILVHILDVLYTLLQNDCFSKEDFEQKPIVLHCLGVVSSPKGANQSNGADDHALVVTEKALEILVVCAKKHNPLSNDNRKRLLMACIMALAKFDSKSDIHNTSNPQKEGNTIITSNAHRNTRILDHIIELIECDDAISGLWLRHTYGIFNTERHETTSGNNCAYHIS</sequence>
<evidence type="ECO:0000313" key="2">
    <source>
        <dbReference type="Proteomes" id="UP000291116"/>
    </source>
</evidence>
<gene>
    <name evidence="1" type="ORF">PSNMU_V1.4_AUG-EV-PASAV3_0072190</name>
</gene>
<dbReference type="Proteomes" id="UP000291116">
    <property type="component" value="Unassembled WGS sequence"/>
</dbReference>
<keyword evidence="2" id="KW-1185">Reference proteome</keyword>